<evidence type="ECO:0000256" key="2">
    <source>
        <dbReference type="ARBA" id="ARBA00023015"/>
    </source>
</evidence>
<keyword evidence="7" id="KW-1185">Reference proteome</keyword>
<proteinExistence type="predicted"/>
<accession>A0A4S4ENS1</accession>
<dbReference type="AlphaFoldDB" id="A0A4S4ENS1"/>
<gene>
    <name evidence="6" type="ORF">TEA_001387</name>
</gene>
<evidence type="ECO:0000256" key="4">
    <source>
        <dbReference type="ARBA" id="ARBA00023242"/>
    </source>
</evidence>
<dbReference type="InterPro" id="IPR044660">
    <property type="entry name" value="IBH1-like"/>
</dbReference>
<evidence type="ECO:0000313" key="6">
    <source>
        <dbReference type="EMBL" id="THG17992.1"/>
    </source>
</evidence>
<evidence type="ECO:0000313" key="7">
    <source>
        <dbReference type="Proteomes" id="UP000306102"/>
    </source>
</evidence>
<dbReference type="Proteomes" id="UP000306102">
    <property type="component" value="Unassembled WGS sequence"/>
</dbReference>
<dbReference type="Pfam" id="PF26576">
    <property type="entry name" value="IBH1_N"/>
    <property type="match status" value="1"/>
</dbReference>
<feature type="domain" description="IBH1-like N-terminal" evidence="5">
    <location>
        <begin position="11"/>
        <end position="77"/>
    </location>
</feature>
<name>A0A4S4ENS1_CAMSN</name>
<dbReference type="GO" id="GO:0006355">
    <property type="term" value="P:regulation of DNA-templated transcription"/>
    <property type="evidence" value="ECO:0007669"/>
    <property type="project" value="InterPro"/>
</dbReference>
<evidence type="ECO:0000256" key="3">
    <source>
        <dbReference type="ARBA" id="ARBA00023163"/>
    </source>
</evidence>
<evidence type="ECO:0000259" key="5">
    <source>
        <dbReference type="Pfam" id="PF26576"/>
    </source>
</evidence>
<evidence type="ECO:0000256" key="1">
    <source>
        <dbReference type="ARBA" id="ARBA00004123"/>
    </source>
</evidence>
<protein>
    <recommendedName>
        <fullName evidence="5">IBH1-like N-terminal domain-containing protein</fullName>
    </recommendedName>
</protein>
<dbReference type="PANTHER" id="PTHR33124:SF40">
    <property type="entry name" value="TRANSCRIPTION FACTOR IBH1"/>
    <property type="match status" value="1"/>
</dbReference>
<keyword evidence="4" id="KW-0539">Nucleus</keyword>
<comment type="subcellular location">
    <subcellularLocation>
        <location evidence="1">Nucleus</location>
    </subcellularLocation>
</comment>
<keyword evidence="2" id="KW-0805">Transcription regulation</keyword>
<dbReference type="EMBL" id="SDRB02003289">
    <property type="protein sequence ID" value="THG17992.1"/>
    <property type="molecule type" value="Genomic_DNA"/>
</dbReference>
<comment type="caution">
    <text evidence="6">The sequence shown here is derived from an EMBL/GenBank/DDBJ whole genome shotgun (WGS) entry which is preliminary data.</text>
</comment>
<keyword evidence="3" id="KW-0804">Transcription</keyword>
<dbReference type="CDD" id="cd11444">
    <property type="entry name" value="bHLH_AtIBH1_like"/>
    <property type="match status" value="1"/>
</dbReference>
<organism evidence="6 7">
    <name type="scientific">Camellia sinensis var. sinensis</name>
    <name type="common">China tea</name>
    <dbReference type="NCBI Taxonomy" id="542762"/>
    <lineage>
        <taxon>Eukaryota</taxon>
        <taxon>Viridiplantae</taxon>
        <taxon>Streptophyta</taxon>
        <taxon>Embryophyta</taxon>
        <taxon>Tracheophyta</taxon>
        <taxon>Spermatophyta</taxon>
        <taxon>Magnoliopsida</taxon>
        <taxon>eudicotyledons</taxon>
        <taxon>Gunneridae</taxon>
        <taxon>Pentapetalae</taxon>
        <taxon>asterids</taxon>
        <taxon>Ericales</taxon>
        <taxon>Theaceae</taxon>
        <taxon>Camellia</taxon>
    </lineage>
</organism>
<dbReference type="GO" id="GO:0005634">
    <property type="term" value="C:nucleus"/>
    <property type="evidence" value="ECO:0007669"/>
    <property type="project" value="UniProtKB-SubCell"/>
</dbReference>
<dbReference type="PANTHER" id="PTHR33124">
    <property type="entry name" value="TRANSCRIPTION FACTOR IBH1-LIKE 1"/>
    <property type="match status" value="1"/>
</dbReference>
<dbReference type="InterPro" id="IPR059002">
    <property type="entry name" value="IBH1_N"/>
</dbReference>
<dbReference type="InterPro" id="IPR044549">
    <property type="entry name" value="bHLH_AtIBH1-like"/>
</dbReference>
<reference evidence="6 7" key="1">
    <citation type="journal article" date="2018" name="Proc. Natl. Acad. Sci. U.S.A.">
        <title>Draft genome sequence of Camellia sinensis var. sinensis provides insights into the evolution of the tea genome and tea quality.</title>
        <authorList>
            <person name="Wei C."/>
            <person name="Yang H."/>
            <person name="Wang S."/>
            <person name="Zhao J."/>
            <person name="Liu C."/>
            <person name="Gao L."/>
            <person name="Xia E."/>
            <person name="Lu Y."/>
            <person name="Tai Y."/>
            <person name="She G."/>
            <person name="Sun J."/>
            <person name="Cao H."/>
            <person name="Tong W."/>
            <person name="Gao Q."/>
            <person name="Li Y."/>
            <person name="Deng W."/>
            <person name="Jiang X."/>
            <person name="Wang W."/>
            <person name="Chen Q."/>
            <person name="Zhang S."/>
            <person name="Li H."/>
            <person name="Wu J."/>
            <person name="Wang P."/>
            <person name="Li P."/>
            <person name="Shi C."/>
            <person name="Zheng F."/>
            <person name="Jian J."/>
            <person name="Huang B."/>
            <person name="Shan D."/>
            <person name="Shi M."/>
            <person name="Fang C."/>
            <person name="Yue Y."/>
            <person name="Li F."/>
            <person name="Li D."/>
            <person name="Wei S."/>
            <person name="Han B."/>
            <person name="Jiang C."/>
            <person name="Yin Y."/>
            <person name="Xia T."/>
            <person name="Zhang Z."/>
            <person name="Bennetzen J.L."/>
            <person name="Zhao S."/>
            <person name="Wan X."/>
        </authorList>
    </citation>
    <scope>NUCLEOTIDE SEQUENCE [LARGE SCALE GENOMIC DNA]</scope>
    <source>
        <strain evidence="7">cv. Shuchazao</strain>
        <tissue evidence="6">Leaf</tissue>
    </source>
</reference>
<dbReference type="STRING" id="542762.A0A4S4ENS1"/>
<sequence>MTPQPLLMKPNSIKTRFAYGFLRALNSLNKNKPSSPSSPKVIFRRCRMIKLAADASMASAVGSRRAWSRAVLCKIRCQRALAMRGRIRSGGFRRRSGAGKGFGVGQTDGLRKLVPGGGAMDLCCLLDETAHYIKCLTTQVQVMRNIVDICST</sequence>